<dbReference type="InterPro" id="IPR011020">
    <property type="entry name" value="HTTM-like"/>
</dbReference>
<keyword evidence="4 6" id="KW-0472">Membrane</keyword>
<evidence type="ECO:0000256" key="5">
    <source>
        <dbReference type="SAM" id="MobiDB-lite"/>
    </source>
</evidence>
<feature type="region of interest" description="Disordered" evidence="5">
    <location>
        <begin position="411"/>
        <end position="460"/>
    </location>
</feature>
<feature type="transmembrane region" description="Helical" evidence="6">
    <location>
        <begin position="228"/>
        <end position="248"/>
    </location>
</feature>
<dbReference type="RefSeq" id="WP_386411702.1">
    <property type="nucleotide sequence ID" value="NZ_JBHSZO010000003.1"/>
</dbReference>
<feature type="transmembrane region" description="Helical" evidence="6">
    <location>
        <begin position="106"/>
        <end position="126"/>
    </location>
</feature>
<dbReference type="Proteomes" id="UP001596413">
    <property type="component" value="Unassembled WGS sequence"/>
</dbReference>
<evidence type="ECO:0000256" key="4">
    <source>
        <dbReference type="ARBA" id="ARBA00023136"/>
    </source>
</evidence>
<evidence type="ECO:0000256" key="1">
    <source>
        <dbReference type="ARBA" id="ARBA00004127"/>
    </source>
</evidence>
<evidence type="ECO:0000256" key="3">
    <source>
        <dbReference type="ARBA" id="ARBA00022989"/>
    </source>
</evidence>
<protein>
    <submittedName>
        <fullName evidence="8">HTTM domain-containing protein</fullName>
    </submittedName>
</protein>
<feature type="compositionally biased region" description="Low complexity" evidence="5">
    <location>
        <begin position="434"/>
        <end position="447"/>
    </location>
</feature>
<comment type="subcellular location">
    <subcellularLocation>
        <location evidence="1">Endomembrane system</location>
        <topology evidence="1">Multi-pass membrane protein</topology>
    </subcellularLocation>
</comment>
<evidence type="ECO:0000256" key="6">
    <source>
        <dbReference type="SAM" id="Phobius"/>
    </source>
</evidence>
<feature type="transmembrane region" description="Helical" evidence="6">
    <location>
        <begin position="384"/>
        <end position="401"/>
    </location>
</feature>
<feature type="domain" description="HTTM-like" evidence="7">
    <location>
        <begin position="41"/>
        <end position="391"/>
    </location>
</feature>
<keyword evidence="2 6" id="KW-0812">Transmembrane</keyword>
<dbReference type="EMBL" id="JBHSZO010000003">
    <property type="protein sequence ID" value="MFC7217206.1"/>
    <property type="molecule type" value="Genomic_DNA"/>
</dbReference>
<feature type="transmembrane region" description="Helical" evidence="6">
    <location>
        <begin position="269"/>
        <end position="289"/>
    </location>
</feature>
<accession>A0ABW2GCU5</accession>
<proteinExistence type="predicted"/>
<comment type="caution">
    <text evidence="8">The sequence shown here is derived from an EMBL/GenBank/DDBJ whole genome shotgun (WGS) entry which is preliminary data.</text>
</comment>
<gene>
    <name evidence="8" type="ORF">ACFQLX_03320</name>
</gene>
<name>A0ABW2GCU5_9ACTN</name>
<feature type="transmembrane region" description="Helical" evidence="6">
    <location>
        <begin position="195"/>
        <end position="216"/>
    </location>
</feature>
<reference evidence="9" key="1">
    <citation type="journal article" date="2019" name="Int. J. Syst. Evol. Microbiol.">
        <title>The Global Catalogue of Microorganisms (GCM) 10K type strain sequencing project: providing services to taxonomists for standard genome sequencing and annotation.</title>
        <authorList>
            <consortium name="The Broad Institute Genomics Platform"/>
            <consortium name="The Broad Institute Genome Sequencing Center for Infectious Disease"/>
            <person name="Wu L."/>
            <person name="Ma J."/>
        </authorList>
    </citation>
    <scope>NUCLEOTIDE SEQUENCE [LARGE SCALE GENOMIC DNA]</scope>
    <source>
        <strain evidence="9">CGMCC 1.13681</strain>
    </source>
</reference>
<feature type="transmembrane region" description="Helical" evidence="6">
    <location>
        <begin position="320"/>
        <end position="342"/>
    </location>
</feature>
<dbReference type="PANTHER" id="PTHR39535:SF2">
    <property type="entry name" value="HTTM DOMAIN-CONTAINING PROTEIN"/>
    <property type="match status" value="1"/>
</dbReference>
<feature type="transmembrane region" description="Helical" evidence="6">
    <location>
        <begin position="354"/>
        <end position="378"/>
    </location>
</feature>
<sequence>MTTTTASPGSPNPPGSPASSRATPARRVENALATGIAKVTGSALGPYQTAVVRIGFALTWLGFLLREFPHRHQLYGPDSPWSWELAQRQTALHDPFTMLLWSRQDSWFEVVYALAVLSALGLLLGWRTRTMSVLFMLGVFSFMNRSVIVGDGGDNVVHLMAGYLVLTRCGQVWSLDARRRRRQESGAARPGPDLVGVWLWTVLGFFLLLFCALGRIEWFWTLGPVAHMPGWGFALCTIWLSQGAWWYVRERPAGEPRAVLDALANLVHNAGLLIIVVQVCFIYATAGWYKISGSRWQDGTAVYYPLKLDYFSPWPALGDVLAASGTMVMIVSYGTVMVQVAFPFTLFNRRLKNALLALMIVEHLSIAVLLGLPFFSLAMISADAVFLPTVFLVWAGARISALPRRLLRGRRAEAEPTEAPATAAGVIPAPRQGSPSAPVSAPVSASEPEPEPEPEDVRTS</sequence>
<evidence type="ECO:0000313" key="8">
    <source>
        <dbReference type="EMBL" id="MFC7217206.1"/>
    </source>
</evidence>
<keyword evidence="9" id="KW-1185">Reference proteome</keyword>
<dbReference type="InterPro" id="IPR052964">
    <property type="entry name" value="Sporulation_signal_mat"/>
</dbReference>
<evidence type="ECO:0000313" key="9">
    <source>
        <dbReference type="Proteomes" id="UP001596413"/>
    </source>
</evidence>
<keyword evidence="3 6" id="KW-1133">Transmembrane helix</keyword>
<evidence type="ECO:0000259" key="7">
    <source>
        <dbReference type="SMART" id="SM00752"/>
    </source>
</evidence>
<dbReference type="SMART" id="SM00752">
    <property type="entry name" value="HTTM"/>
    <property type="match status" value="1"/>
</dbReference>
<evidence type="ECO:0000256" key="2">
    <source>
        <dbReference type="ARBA" id="ARBA00022692"/>
    </source>
</evidence>
<feature type="region of interest" description="Disordered" evidence="5">
    <location>
        <begin position="1"/>
        <end position="24"/>
    </location>
</feature>
<organism evidence="8 9">
    <name type="scientific">Streptomyces polyrhachis</name>
    <dbReference type="NCBI Taxonomy" id="1282885"/>
    <lineage>
        <taxon>Bacteria</taxon>
        <taxon>Bacillati</taxon>
        <taxon>Actinomycetota</taxon>
        <taxon>Actinomycetes</taxon>
        <taxon>Kitasatosporales</taxon>
        <taxon>Streptomycetaceae</taxon>
        <taxon>Streptomyces</taxon>
    </lineage>
</organism>
<dbReference type="PANTHER" id="PTHR39535">
    <property type="entry name" value="SPORULATION-DELAYING PROTEIN SDPB"/>
    <property type="match status" value="1"/>
</dbReference>